<keyword evidence="1" id="KW-0472">Membrane</keyword>
<sequence length="158" mass="17848">MKPRPKRASRFPPINSIFAVFCFLAVLLYVVPMRTYTLLTRESVDSDQDMPPAVAALSPEQRIAVRKEMEFLKNQSAEFLEQQIALGDTAYRRLHRQKPETKITPEHSVPVIIMPQPPPAPYAAPYVSPDSHAVKERASAYMPLTIGASNRRYVNPTL</sequence>
<protein>
    <submittedName>
        <fullName evidence="2">Uncharacterized protein</fullName>
    </submittedName>
</protein>
<dbReference type="AlphaFoldDB" id="A0A7S0N144"/>
<organism evidence="2">
    <name type="scientific">Cryptomonas curvata</name>
    <dbReference type="NCBI Taxonomy" id="233186"/>
    <lineage>
        <taxon>Eukaryota</taxon>
        <taxon>Cryptophyceae</taxon>
        <taxon>Cryptomonadales</taxon>
        <taxon>Cryptomonadaceae</taxon>
        <taxon>Cryptomonas</taxon>
    </lineage>
</organism>
<evidence type="ECO:0000313" key="2">
    <source>
        <dbReference type="EMBL" id="CAD8655076.1"/>
    </source>
</evidence>
<keyword evidence="1" id="KW-0812">Transmembrane</keyword>
<name>A0A7S0N144_9CRYP</name>
<keyword evidence="1" id="KW-1133">Transmembrane helix</keyword>
<reference evidence="2" key="1">
    <citation type="submission" date="2021-01" db="EMBL/GenBank/DDBJ databases">
        <authorList>
            <person name="Corre E."/>
            <person name="Pelletier E."/>
            <person name="Niang G."/>
            <person name="Scheremetjew M."/>
            <person name="Finn R."/>
            <person name="Kale V."/>
            <person name="Holt S."/>
            <person name="Cochrane G."/>
            <person name="Meng A."/>
            <person name="Brown T."/>
            <person name="Cohen L."/>
        </authorList>
    </citation>
    <scope>NUCLEOTIDE SEQUENCE</scope>
    <source>
        <strain evidence="2">CCAP979/52</strain>
    </source>
</reference>
<dbReference type="EMBL" id="HBEZ01052873">
    <property type="protein sequence ID" value="CAD8655076.1"/>
    <property type="molecule type" value="Transcribed_RNA"/>
</dbReference>
<proteinExistence type="predicted"/>
<accession>A0A7S0N144</accession>
<evidence type="ECO:0000256" key="1">
    <source>
        <dbReference type="SAM" id="Phobius"/>
    </source>
</evidence>
<feature type="transmembrane region" description="Helical" evidence="1">
    <location>
        <begin position="12"/>
        <end position="31"/>
    </location>
</feature>
<gene>
    <name evidence="2" type="ORF">CCUR1050_LOCUS29021</name>
</gene>